<accession>A0A9P5TEC8</accession>
<comment type="caution">
    <text evidence="1">The sequence shown here is derived from an EMBL/GenBank/DDBJ whole genome shotgun (WGS) entry which is preliminary data.</text>
</comment>
<protein>
    <submittedName>
        <fullName evidence="1">Uncharacterized protein</fullName>
    </submittedName>
</protein>
<reference evidence="1" key="1">
    <citation type="submission" date="2019-10" db="EMBL/GenBank/DDBJ databases">
        <authorList>
            <consortium name="DOE Joint Genome Institute"/>
            <person name="Kuo A."/>
            <person name="Miyauchi S."/>
            <person name="Kiss E."/>
            <person name="Drula E."/>
            <person name="Kohler A."/>
            <person name="Sanchez-Garcia M."/>
            <person name="Andreopoulos B."/>
            <person name="Barry K.W."/>
            <person name="Bonito G."/>
            <person name="Buee M."/>
            <person name="Carver A."/>
            <person name="Chen C."/>
            <person name="Cichocki N."/>
            <person name="Clum A."/>
            <person name="Culley D."/>
            <person name="Crous P.W."/>
            <person name="Fauchery L."/>
            <person name="Girlanda M."/>
            <person name="Hayes R."/>
            <person name="Keri Z."/>
            <person name="LaButti K."/>
            <person name="Lipzen A."/>
            <person name="Lombard V."/>
            <person name="Magnuson J."/>
            <person name="Maillard F."/>
            <person name="Morin E."/>
            <person name="Murat C."/>
            <person name="Nolan M."/>
            <person name="Ohm R."/>
            <person name="Pangilinan J."/>
            <person name="Pereira M."/>
            <person name="Perotto S."/>
            <person name="Peter M."/>
            <person name="Riley R."/>
            <person name="Sitrit Y."/>
            <person name="Stielow B."/>
            <person name="Szollosi G."/>
            <person name="Zifcakova L."/>
            <person name="Stursova M."/>
            <person name="Spatafora J.W."/>
            <person name="Tedersoo L."/>
            <person name="Vaario L.-M."/>
            <person name="Yamada A."/>
            <person name="Yan M."/>
            <person name="Wang P."/>
            <person name="Xu J."/>
            <person name="Bruns T."/>
            <person name="Baldrian P."/>
            <person name="Vilgalys R."/>
            <person name="Henrissat B."/>
            <person name="Grigoriev I.V."/>
            <person name="Hibbett D."/>
            <person name="Nagy L.G."/>
            <person name="Martin F.M."/>
        </authorList>
    </citation>
    <scope>NUCLEOTIDE SEQUENCE</scope>
    <source>
        <strain evidence="1">Prilba</strain>
    </source>
</reference>
<dbReference type="EMBL" id="WHVB01000001">
    <property type="protein sequence ID" value="KAF8486967.1"/>
    <property type="molecule type" value="Genomic_DNA"/>
</dbReference>
<organism evidence="1 2">
    <name type="scientific">Russula ochroleuca</name>
    <dbReference type="NCBI Taxonomy" id="152965"/>
    <lineage>
        <taxon>Eukaryota</taxon>
        <taxon>Fungi</taxon>
        <taxon>Dikarya</taxon>
        <taxon>Basidiomycota</taxon>
        <taxon>Agaricomycotina</taxon>
        <taxon>Agaricomycetes</taxon>
        <taxon>Russulales</taxon>
        <taxon>Russulaceae</taxon>
        <taxon>Russula</taxon>
    </lineage>
</organism>
<dbReference type="AlphaFoldDB" id="A0A9P5TEC8"/>
<sequence length="155" mass="16516">MSFALTPSFAAAAPSVVPVPSSAFALSFGMVQSIAGARAAGHPVRVMSGSHHLSPAPWYMTMGMQEKVSGQEDGWTLCKYRAVALAKRPSGPLTEWGRPWVYVLSGSLCKGDNMLFNIISNLPSFAIDVPCHLVLMLWISCDTKRACAGASLLSD</sequence>
<evidence type="ECO:0000313" key="2">
    <source>
        <dbReference type="Proteomes" id="UP000759537"/>
    </source>
</evidence>
<proteinExistence type="predicted"/>
<reference evidence="1" key="2">
    <citation type="journal article" date="2020" name="Nat. Commun.">
        <title>Large-scale genome sequencing of mycorrhizal fungi provides insights into the early evolution of symbiotic traits.</title>
        <authorList>
            <person name="Miyauchi S."/>
            <person name="Kiss E."/>
            <person name="Kuo A."/>
            <person name="Drula E."/>
            <person name="Kohler A."/>
            <person name="Sanchez-Garcia M."/>
            <person name="Morin E."/>
            <person name="Andreopoulos B."/>
            <person name="Barry K.W."/>
            <person name="Bonito G."/>
            <person name="Buee M."/>
            <person name="Carver A."/>
            <person name="Chen C."/>
            <person name="Cichocki N."/>
            <person name="Clum A."/>
            <person name="Culley D."/>
            <person name="Crous P.W."/>
            <person name="Fauchery L."/>
            <person name="Girlanda M."/>
            <person name="Hayes R.D."/>
            <person name="Keri Z."/>
            <person name="LaButti K."/>
            <person name="Lipzen A."/>
            <person name="Lombard V."/>
            <person name="Magnuson J."/>
            <person name="Maillard F."/>
            <person name="Murat C."/>
            <person name="Nolan M."/>
            <person name="Ohm R.A."/>
            <person name="Pangilinan J."/>
            <person name="Pereira M.F."/>
            <person name="Perotto S."/>
            <person name="Peter M."/>
            <person name="Pfister S."/>
            <person name="Riley R."/>
            <person name="Sitrit Y."/>
            <person name="Stielow J.B."/>
            <person name="Szollosi G."/>
            <person name="Zifcakova L."/>
            <person name="Stursova M."/>
            <person name="Spatafora J.W."/>
            <person name="Tedersoo L."/>
            <person name="Vaario L.M."/>
            <person name="Yamada A."/>
            <person name="Yan M."/>
            <person name="Wang P."/>
            <person name="Xu J."/>
            <person name="Bruns T."/>
            <person name="Baldrian P."/>
            <person name="Vilgalys R."/>
            <person name="Dunand C."/>
            <person name="Henrissat B."/>
            <person name="Grigoriev I.V."/>
            <person name="Hibbett D."/>
            <person name="Nagy L.G."/>
            <person name="Martin F.M."/>
        </authorList>
    </citation>
    <scope>NUCLEOTIDE SEQUENCE</scope>
    <source>
        <strain evidence="1">Prilba</strain>
    </source>
</reference>
<evidence type="ECO:0000313" key="1">
    <source>
        <dbReference type="EMBL" id="KAF8486967.1"/>
    </source>
</evidence>
<name>A0A9P5TEC8_9AGAM</name>
<keyword evidence="2" id="KW-1185">Reference proteome</keyword>
<dbReference type="Proteomes" id="UP000759537">
    <property type="component" value="Unassembled WGS sequence"/>
</dbReference>
<gene>
    <name evidence="1" type="ORF">DFH94DRAFT_678040</name>
</gene>